<dbReference type="GO" id="GO:0003735">
    <property type="term" value="F:structural constituent of ribosome"/>
    <property type="evidence" value="ECO:0007669"/>
    <property type="project" value="InterPro"/>
</dbReference>
<evidence type="ECO:0000256" key="3">
    <source>
        <dbReference type="ARBA" id="ARBA00023274"/>
    </source>
</evidence>
<dbReference type="InterPro" id="IPR036373">
    <property type="entry name" value="Ribosomal_bL17_sf"/>
</dbReference>
<dbReference type="Gene3D" id="3.90.1030.10">
    <property type="entry name" value="Ribosomal protein L17"/>
    <property type="match status" value="1"/>
</dbReference>
<evidence type="ECO:0000256" key="5">
    <source>
        <dbReference type="RuleBase" id="RU000660"/>
    </source>
</evidence>
<dbReference type="HAMAP" id="MF_01368">
    <property type="entry name" value="Ribosomal_bL17"/>
    <property type="match status" value="1"/>
</dbReference>
<dbReference type="EMBL" id="MHUZ01000031">
    <property type="protein sequence ID" value="OHA85079.1"/>
    <property type="molecule type" value="Genomic_DNA"/>
</dbReference>
<evidence type="ECO:0000313" key="6">
    <source>
        <dbReference type="EMBL" id="OHA85079.1"/>
    </source>
</evidence>
<dbReference type="InterPro" id="IPR047859">
    <property type="entry name" value="Ribosomal_bL17_CS"/>
</dbReference>
<dbReference type="InterPro" id="IPR000456">
    <property type="entry name" value="Ribosomal_bL17"/>
</dbReference>
<comment type="similarity">
    <text evidence="1 4 5">Belongs to the bacterial ribosomal protein bL17 family.</text>
</comment>
<comment type="subunit">
    <text evidence="4">Part of the 50S ribosomal subunit. Contacts protein L32.</text>
</comment>
<gene>
    <name evidence="4" type="primary">rplQ</name>
    <name evidence="6" type="ORF">A2591_01975</name>
</gene>
<organism evidence="6 7">
    <name type="scientific">Candidatus Yonathbacteria bacterium RIFOXYD1_FULL_52_36</name>
    <dbReference type="NCBI Taxonomy" id="1802730"/>
    <lineage>
        <taxon>Bacteria</taxon>
        <taxon>Candidatus Yonathiibacteriota</taxon>
    </lineage>
</organism>
<dbReference type="PANTHER" id="PTHR14413:SF16">
    <property type="entry name" value="LARGE RIBOSOMAL SUBUNIT PROTEIN BL17M"/>
    <property type="match status" value="1"/>
</dbReference>
<comment type="caution">
    <text evidence="6">The sequence shown here is derived from an EMBL/GenBank/DDBJ whole genome shotgun (WGS) entry which is preliminary data.</text>
</comment>
<protein>
    <recommendedName>
        <fullName evidence="4">Large ribosomal subunit protein bL17</fullName>
    </recommendedName>
</protein>
<dbReference type="SUPFAM" id="SSF64263">
    <property type="entry name" value="Prokaryotic ribosomal protein L17"/>
    <property type="match status" value="1"/>
</dbReference>
<keyword evidence="3 4" id="KW-0687">Ribonucleoprotein</keyword>
<dbReference type="PROSITE" id="PS01167">
    <property type="entry name" value="RIBOSOMAL_L17"/>
    <property type="match status" value="1"/>
</dbReference>
<proteinExistence type="inferred from homology"/>
<dbReference type="Pfam" id="PF01196">
    <property type="entry name" value="Ribosomal_L17"/>
    <property type="match status" value="1"/>
</dbReference>
<keyword evidence="2 4" id="KW-0689">Ribosomal protein</keyword>
<evidence type="ECO:0000256" key="4">
    <source>
        <dbReference type="HAMAP-Rule" id="MF_01368"/>
    </source>
</evidence>
<accession>A0A1G2SKF1</accession>
<dbReference type="AlphaFoldDB" id="A0A1G2SKF1"/>
<dbReference type="GO" id="GO:0006412">
    <property type="term" value="P:translation"/>
    <property type="evidence" value="ECO:0007669"/>
    <property type="project" value="UniProtKB-UniRule"/>
</dbReference>
<dbReference type="PANTHER" id="PTHR14413">
    <property type="entry name" value="RIBOSOMAL PROTEIN L17"/>
    <property type="match status" value="1"/>
</dbReference>
<evidence type="ECO:0000313" key="7">
    <source>
        <dbReference type="Proteomes" id="UP000178168"/>
    </source>
</evidence>
<evidence type="ECO:0000256" key="1">
    <source>
        <dbReference type="ARBA" id="ARBA00008777"/>
    </source>
</evidence>
<dbReference type="STRING" id="1802730.A2591_01975"/>
<name>A0A1G2SKF1_9BACT</name>
<sequence>MRHHNRIKKFGRERNVRNALMRSLARALIIDERITTTEAKAKALRPFVERLVTTGRADTVAARRLIAARLGGRAPEAKKLVSEISPRFKERPGGYTRILKLAPRLSDGAKMAIIEFVK</sequence>
<dbReference type="Proteomes" id="UP000178168">
    <property type="component" value="Unassembled WGS sequence"/>
</dbReference>
<evidence type="ECO:0000256" key="2">
    <source>
        <dbReference type="ARBA" id="ARBA00022980"/>
    </source>
</evidence>
<dbReference type="NCBIfam" id="TIGR00059">
    <property type="entry name" value="L17"/>
    <property type="match status" value="1"/>
</dbReference>
<dbReference type="GO" id="GO:0022625">
    <property type="term" value="C:cytosolic large ribosomal subunit"/>
    <property type="evidence" value="ECO:0007669"/>
    <property type="project" value="TreeGrafter"/>
</dbReference>
<reference evidence="6 7" key="1">
    <citation type="journal article" date="2016" name="Nat. Commun.">
        <title>Thousands of microbial genomes shed light on interconnected biogeochemical processes in an aquifer system.</title>
        <authorList>
            <person name="Anantharaman K."/>
            <person name="Brown C.T."/>
            <person name="Hug L.A."/>
            <person name="Sharon I."/>
            <person name="Castelle C.J."/>
            <person name="Probst A.J."/>
            <person name="Thomas B.C."/>
            <person name="Singh A."/>
            <person name="Wilkins M.J."/>
            <person name="Karaoz U."/>
            <person name="Brodie E.L."/>
            <person name="Williams K.H."/>
            <person name="Hubbard S.S."/>
            <person name="Banfield J.F."/>
        </authorList>
    </citation>
    <scope>NUCLEOTIDE SEQUENCE [LARGE SCALE GENOMIC DNA]</scope>
</reference>